<dbReference type="Proteomes" id="UP001177021">
    <property type="component" value="Unassembled WGS sequence"/>
</dbReference>
<proteinExistence type="predicted"/>
<comment type="caution">
    <text evidence="1">The sequence shown here is derived from an EMBL/GenBank/DDBJ whole genome shotgun (WGS) entry which is preliminary data.</text>
</comment>
<organism evidence="1 2">
    <name type="scientific">Trifolium pratense</name>
    <name type="common">Red clover</name>
    <dbReference type="NCBI Taxonomy" id="57577"/>
    <lineage>
        <taxon>Eukaryota</taxon>
        <taxon>Viridiplantae</taxon>
        <taxon>Streptophyta</taxon>
        <taxon>Embryophyta</taxon>
        <taxon>Tracheophyta</taxon>
        <taxon>Spermatophyta</taxon>
        <taxon>Magnoliopsida</taxon>
        <taxon>eudicotyledons</taxon>
        <taxon>Gunneridae</taxon>
        <taxon>Pentapetalae</taxon>
        <taxon>rosids</taxon>
        <taxon>fabids</taxon>
        <taxon>Fabales</taxon>
        <taxon>Fabaceae</taxon>
        <taxon>Papilionoideae</taxon>
        <taxon>50 kb inversion clade</taxon>
        <taxon>NPAAA clade</taxon>
        <taxon>Hologalegina</taxon>
        <taxon>IRL clade</taxon>
        <taxon>Trifolieae</taxon>
        <taxon>Trifolium</taxon>
    </lineage>
</organism>
<evidence type="ECO:0000313" key="2">
    <source>
        <dbReference type="Proteomes" id="UP001177021"/>
    </source>
</evidence>
<protein>
    <submittedName>
        <fullName evidence="1">Uncharacterized protein</fullName>
    </submittedName>
</protein>
<dbReference type="EMBL" id="CASHSV030000109">
    <property type="protein sequence ID" value="CAJ2646327.1"/>
    <property type="molecule type" value="Genomic_DNA"/>
</dbReference>
<gene>
    <name evidence="1" type="ORF">MILVUS5_LOCUS15054</name>
</gene>
<name>A0ACB0JMI0_TRIPR</name>
<accession>A0ACB0JMI0</accession>
<keyword evidence="2" id="KW-1185">Reference proteome</keyword>
<evidence type="ECO:0000313" key="1">
    <source>
        <dbReference type="EMBL" id="CAJ2646327.1"/>
    </source>
</evidence>
<reference evidence="1" key="1">
    <citation type="submission" date="2023-10" db="EMBL/GenBank/DDBJ databases">
        <authorList>
            <person name="Rodriguez Cubillos JULIANA M."/>
            <person name="De Vega J."/>
        </authorList>
    </citation>
    <scope>NUCLEOTIDE SEQUENCE</scope>
</reference>
<sequence length="81" mass="9572">MSLSIKRYEIHGFVTLIILVRTTEWESIKANMPWLLDAIVCVALDLFIILQYINYRYHRKTSPSEYGNCEDYKEARKTIVS</sequence>